<dbReference type="GO" id="GO:0016787">
    <property type="term" value="F:hydrolase activity"/>
    <property type="evidence" value="ECO:0007669"/>
    <property type="project" value="UniProtKB-KW"/>
</dbReference>
<dbReference type="Pfam" id="PF00561">
    <property type="entry name" value="Abhydrolase_1"/>
    <property type="match status" value="1"/>
</dbReference>
<evidence type="ECO:0000259" key="2">
    <source>
        <dbReference type="Pfam" id="PF00561"/>
    </source>
</evidence>
<dbReference type="InterPro" id="IPR029058">
    <property type="entry name" value="AB_hydrolase_fold"/>
</dbReference>
<dbReference type="EMBL" id="JABXJJ020000001">
    <property type="protein sequence ID" value="MDI5967964.1"/>
    <property type="molecule type" value="Genomic_DNA"/>
</dbReference>
<protein>
    <submittedName>
        <fullName evidence="3">Alpha/beta hydrolase</fullName>
    </submittedName>
</protein>
<proteinExistence type="predicted"/>
<dbReference type="Gene3D" id="3.40.50.1820">
    <property type="entry name" value="alpha/beta hydrolase"/>
    <property type="match status" value="1"/>
</dbReference>
<gene>
    <name evidence="3" type="ORF">POF50_001120</name>
</gene>
<sequence length="343" mass="37396">MGVEITTHVLDSPRHRTSYLSAGPPDGPLMFFVHGFPGLGAMWRPQLDHFAERGWHCVAPDMRGYGGSSVPTGAAAYAVAEVVDDMVELHDALGGRPAVWVGHDWGSEVVWSMAVRHAERCRAVVSLTVPYIPGGLTLEHLTPLVDRSLYPVEVFPLGQWEYMQLAIDEPELVAEEFAADLEATFAVVFRGGDPMTLGTPSFTSIVRAQGGWFGPSRRAPKMDRDETVLSEELLDTLVRAYGKTGFLGPHRWYANAGEELRAGRPGPGDSRVRPPVLFVHASWDPACETVTSRLAEPMRAACDDLTEVVIDAGHWVALEKPGDVNAGIADWLGKTLRTGPHPM</sequence>
<dbReference type="InterPro" id="IPR000639">
    <property type="entry name" value="Epox_hydrolase-like"/>
</dbReference>
<accession>A0AA90KEM5</accession>
<feature type="domain" description="AB hydrolase-1" evidence="2">
    <location>
        <begin position="28"/>
        <end position="129"/>
    </location>
</feature>
<keyword evidence="1 3" id="KW-0378">Hydrolase</keyword>
<dbReference type="PRINTS" id="PR00412">
    <property type="entry name" value="EPOXHYDRLASE"/>
</dbReference>
<dbReference type="RefSeq" id="WP_271317928.1">
    <property type="nucleotide sequence ID" value="NZ_JABXJJ020000001.1"/>
</dbReference>
<evidence type="ECO:0000256" key="1">
    <source>
        <dbReference type="ARBA" id="ARBA00022801"/>
    </source>
</evidence>
<dbReference type="InterPro" id="IPR000073">
    <property type="entry name" value="AB_hydrolase_1"/>
</dbReference>
<comment type="caution">
    <text evidence="3">The sequence shown here is derived from an EMBL/GenBank/DDBJ whole genome shotgun (WGS) entry which is preliminary data.</text>
</comment>
<name>A0AA90KEM5_9ACTN</name>
<dbReference type="PANTHER" id="PTHR43329">
    <property type="entry name" value="EPOXIDE HYDROLASE"/>
    <property type="match status" value="1"/>
</dbReference>
<reference evidence="3" key="1">
    <citation type="submission" date="2023-05" db="EMBL/GenBank/DDBJ databases">
        <title>Streptantibioticus silvisoli sp. nov., acidotolerant actinomycetes 1 from pine litter.</title>
        <authorList>
            <person name="Swiecimska M."/>
            <person name="Golinska P."/>
            <person name="Sangal V."/>
            <person name="Wachnowicz B."/>
            <person name="Goodfellow M."/>
        </authorList>
    </citation>
    <scope>NUCLEOTIDE SEQUENCE</scope>
    <source>
        <strain evidence="3">SL13</strain>
    </source>
</reference>
<organism evidence="3">
    <name type="scientific">Streptantibioticus silvisoli</name>
    <dbReference type="NCBI Taxonomy" id="2705255"/>
    <lineage>
        <taxon>Bacteria</taxon>
        <taxon>Bacillati</taxon>
        <taxon>Actinomycetota</taxon>
        <taxon>Actinomycetes</taxon>
        <taxon>Kitasatosporales</taxon>
        <taxon>Streptomycetaceae</taxon>
        <taxon>Streptantibioticus</taxon>
    </lineage>
</organism>
<dbReference type="AlphaFoldDB" id="A0AA90KEM5"/>
<evidence type="ECO:0000313" key="3">
    <source>
        <dbReference type="EMBL" id="MDI5967964.1"/>
    </source>
</evidence>
<dbReference type="SUPFAM" id="SSF53474">
    <property type="entry name" value="alpha/beta-Hydrolases"/>
    <property type="match status" value="1"/>
</dbReference>